<feature type="transmembrane region" description="Helical" evidence="2">
    <location>
        <begin position="6"/>
        <end position="26"/>
    </location>
</feature>
<dbReference type="Proteomes" id="UP000320623">
    <property type="component" value="Unassembled WGS sequence"/>
</dbReference>
<keyword evidence="2" id="KW-0812">Transmembrane</keyword>
<reference evidence="4" key="1">
    <citation type="submission" date="2015-11" db="EMBL/GenBank/DDBJ databases">
        <authorList>
            <person name="Varghese N."/>
        </authorList>
    </citation>
    <scope>NUCLEOTIDE SEQUENCE [LARGE SCALE GENOMIC DNA]</scope>
</reference>
<keyword evidence="2" id="KW-0472">Membrane</keyword>
<dbReference type="STRING" id="1643428.GCA_001442855_02093"/>
<dbReference type="AlphaFoldDB" id="A0A0S4NE45"/>
<keyword evidence="1" id="KW-0175">Coiled coil</keyword>
<evidence type="ECO:0000256" key="2">
    <source>
        <dbReference type="SAM" id="Phobius"/>
    </source>
</evidence>
<protein>
    <submittedName>
        <fullName evidence="3">Uncharacterized protein</fullName>
    </submittedName>
</protein>
<evidence type="ECO:0000313" key="3">
    <source>
        <dbReference type="EMBL" id="CUU08643.1"/>
    </source>
</evidence>
<name>A0A0S4NE45_9BACT</name>
<keyword evidence="4" id="KW-1185">Reference proteome</keyword>
<organism evidence="3 4">
    <name type="scientific">Candidatus Thermokryptus mobilis</name>
    <dbReference type="NCBI Taxonomy" id="1643428"/>
    <lineage>
        <taxon>Bacteria</taxon>
        <taxon>Pseudomonadati</taxon>
        <taxon>Candidatus Kryptoniota</taxon>
        <taxon>Candidatus Thermokryptus</taxon>
    </lineage>
</organism>
<feature type="coiled-coil region" evidence="1">
    <location>
        <begin position="28"/>
        <end position="98"/>
    </location>
</feature>
<sequence>MNFYEILTLGGVMATILGVFLTFAIINNRTLKAEAKNISELINEFRREHQENVKIMVERLDELRREHQKTIYVLSENLKESRERLDEFRREHHEKMDEFRKSHEEMIKYIADLIVADGERTRQEIRRKVKR</sequence>
<evidence type="ECO:0000256" key="1">
    <source>
        <dbReference type="SAM" id="Coils"/>
    </source>
</evidence>
<dbReference type="EMBL" id="FAOO01000023">
    <property type="protein sequence ID" value="CUU08643.1"/>
    <property type="molecule type" value="Genomic_DNA"/>
</dbReference>
<accession>A0A0S4NE45</accession>
<dbReference type="RefSeq" id="WP_140945843.1">
    <property type="nucleotide sequence ID" value="NZ_FAOO01000023.1"/>
</dbReference>
<proteinExistence type="predicted"/>
<dbReference type="OrthoDB" id="9839965at2"/>
<gene>
    <name evidence="3" type="ORF">JGI1_02138</name>
</gene>
<keyword evidence="2" id="KW-1133">Transmembrane helix</keyword>
<evidence type="ECO:0000313" key="4">
    <source>
        <dbReference type="Proteomes" id="UP000320623"/>
    </source>
</evidence>